<comment type="similarity">
    <text evidence="2 8">Belongs to the universal ribosomal protein uS12 family.</text>
</comment>
<dbReference type="GO" id="GO:0003735">
    <property type="term" value="F:structural constituent of ribosome"/>
    <property type="evidence" value="ECO:0007669"/>
    <property type="project" value="InterPro"/>
</dbReference>
<dbReference type="InterPro" id="IPR006032">
    <property type="entry name" value="Ribosomal_uS12"/>
</dbReference>
<dbReference type="Pfam" id="PF00164">
    <property type="entry name" value="Ribosom_S12_S23"/>
    <property type="match status" value="1"/>
</dbReference>
<dbReference type="InterPro" id="IPR012340">
    <property type="entry name" value="NA-bd_OB-fold"/>
</dbReference>
<evidence type="ECO:0000313" key="10">
    <source>
        <dbReference type="Proteomes" id="UP000386466"/>
    </source>
</evidence>
<keyword evidence="10" id="KW-1185">Reference proteome</keyword>
<organism evidence="9 10">
    <name type="scientific">Lynx pardinus</name>
    <name type="common">Iberian lynx</name>
    <name type="synonym">Felis pardina</name>
    <dbReference type="NCBI Taxonomy" id="191816"/>
    <lineage>
        <taxon>Eukaryota</taxon>
        <taxon>Metazoa</taxon>
        <taxon>Chordata</taxon>
        <taxon>Craniata</taxon>
        <taxon>Vertebrata</taxon>
        <taxon>Euteleostomi</taxon>
        <taxon>Mammalia</taxon>
        <taxon>Eutheria</taxon>
        <taxon>Laurasiatheria</taxon>
        <taxon>Carnivora</taxon>
        <taxon>Feliformia</taxon>
        <taxon>Felidae</taxon>
        <taxon>Felinae</taxon>
        <taxon>Lynx</taxon>
    </lineage>
</organism>
<evidence type="ECO:0000256" key="3">
    <source>
        <dbReference type="ARBA" id="ARBA00022980"/>
    </source>
</evidence>
<dbReference type="GO" id="GO:1990904">
    <property type="term" value="C:ribonucleoprotein complex"/>
    <property type="evidence" value="ECO:0007669"/>
    <property type="project" value="UniProtKB-KW"/>
</dbReference>
<evidence type="ECO:0000256" key="4">
    <source>
        <dbReference type="ARBA" id="ARBA00023274"/>
    </source>
</evidence>
<reference evidence="9 10" key="1">
    <citation type="submission" date="2019-01" db="EMBL/GenBank/DDBJ databases">
        <authorList>
            <person name="Alioto T."/>
            <person name="Alioto T."/>
        </authorList>
    </citation>
    <scope>NUCLEOTIDE SEQUENCE [LARGE SCALE GENOMIC DNA]</scope>
</reference>
<comment type="subcellular location">
    <subcellularLocation>
        <location evidence="1">Rough endoplasmic reticulum</location>
    </subcellularLocation>
</comment>
<accession>A0A485PR97</accession>
<evidence type="ECO:0000256" key="7">
    <source>
        <dbReference type="ARBA" id="ARBA00046579"/>
    </source>
</evidence>
<dbReference type="GO" id="GO:0006412">
    <property type="term" value="P:translation"/>
    <property type="evidence" value="ECO:0007669"/>
    <property type="project" value="InterPro"/>
</dbReference>
<dbReference type="GO" id="GO:0005791">
    <property type="term" value="C:rough endoplasmic reticulum"/>
    <property type="evidence" value="ECO:0007669"/>
    <property type="project" value="UniProtKB-SubCell"/>
</dbReference>
<keyword evidence="3 8" id="KW-0689">Ribosomal protein</keyword>
<dbReference type="Proteomes" id="UP000386466">
    <property type="component" value="Unassembled WGS sequence"/>
</dbReference>
<dbReference type="SUPFAM" id="SSF50249">
    <property type="entry name" value="Nucleic acid-binding proteins"/>
    <property type="match status" value="1"/>
</dbReference>
<keyword evidence="4 8" id="KW-0687">Ribonucleoprotein</keyword>
<dbReference type="PIRSF" id="PIRSF002133">
    <property type="entry name" value="Ribosomal_S12/S23"/>
    <property type="match status" value="1"/>
</dbReference>
<name>A0A485PR97_LYNPA</name>
<dbReference type="PANTHER" id="PTHR11652">
    <property type="entry name" value="30S RIBOSOMAL PROTEIN S12 FAMILY MEMBER"/>
    <property type="match status" value="1"/>
</dbReference>
<evidence type="ECO:0000256" key="5">
    <source>
        <dbReference type="ARBA" id="ARBA00035161"/>
    </source>
</evidence>
<evidence type="ECO:0000256" key="8">
    <source>
        <dbReference type="RuleBase" id="RU003622"/>
    </source>
</evidence>
<proteinExistence type="inferred from homology"/>
<protein>
    <recommendedName>
        <fullName evidence="5">Small ribosomal subunit protein uS12</fullName>
    </recommendedName>
    <alternativeName>
        <fullName evidence="6">40S ribosomal protein S23</fullName>
    </alternativeName>
</protein>
<evidence type="ECO:0000313" key="9">
    <source>
        <dbReference type="EMBL" id="VFV46853.1"/>
    </source>
</evidence>
<gene>
    <name evidence="9" type="ORF">LYPA_23C009672</name>
</gene>
<dbReference type="AlphaFoldDB" id="A0A485PR97"/>
<dbReference type="PROSITE" id="PS00055">
    <property type="entry name" value="RIBOSOMAL_S12"/>
    <property type="match status" value="1"/>
</dbReference>
<evidence type="ECO:0000256" key="1">
    <source>
        <dbReference type="ARBA" id="ARBA00004427"/>
    </source>
</evidence>
<dbReference type="Gene3D" id="2.40.50.140">
    <property type="entry name" value="Nucleic acid-binding proteins"/>
    <property type="match status" value="1"/>
</dbReference>
<dbReference type="GO" id="GO:0022626">
    <property type="term" value="C:cytosolic ribosome"/>
    <property type="evidence" value="ECO:0007669"/>
    <property type="project" value="UniProtKB-ARBA"/>
</dbReference>
<sequence>MGKYLGLHTARKCRSHLGDQKRHGKQYREAHLGTALKANAFGGASHAKEIVLEKIGAEAKQPNSAIRKCDRVQLVENGQKITAFVPNDSCLNFTEENDDVPVGGFGHKGHAISDIPGFGSNIVRTARVSLVTLYKGKKERPRS</sequence>
<evidence type="ECO:0000256" key="2">
    <source>
        <dbReference type="ARBA" id="ARBA00005657"/>
    </source>
</evidence>
<evidence type="ECO:0000256" key="6">
    <source>
        <dbReference type="ARBA" id="ARBA00035463"/>
    </source>
</evidence>
<dbReference type="FunFam" id="2.40.50.140:FF:000007">
    <property type="entry name" value="40S ribosomal protein S23"/>
    <property type="match status" value="1"/>
</dbReference>
<comment type="subunit">
    <text evidence="7">Component of the 40S small ribosomal subunit. Part of the small subunit (SSU) processome, composed of more than 70 proteins and the RNA chaperone small nucleolar RNA (snoRNA) U3.</text>
</comment>
<dbReference type="EMBL" id="CAAGRJ010039545">
    <property type="protein sequence ID" value="VFV46853.1"/>
    <property type="molecule type" value="Genomic_DNA"/>
</dbReference>